<name>A0A9Q9ASU5_9PEZI</name>
<sequence length="203" mass="22997">MDAASNAIGKFLNKAGDKDTTVEQEVAPAVEHDTITREHETREQKVVDKEKHVDHYHTTVQPLTDKEVEETKHDHEQAPTEYRQINKDTKGDDVKAQAAAEREKFADKTEEGVTHEKKVNVGEVVGEQVHHHLHETIQPVIEKEIVKPSVTHKTVPVKEVIQEQSQNHGVTKKEAISVDEFQHRLDGEKKTEHKVAGELPTEK</sequence>
<evidence type="ECO:0008006" key="4">
    <source>
        <dbReference type="Google" id="ProtNLM"/>
    </source>
</evidence>
<feature type="compositionally biased region" description="Basic and acidic residues" evidence="1">
    <location>
        <begin position="30"/>
        <end position="57"/>
    </location>
</feature>
<organism evidence="2 3">
    <name type="scientific">Septoria linicola</name>
    <dbReference type="NCBI Taxonomy" id="215465"/>
    <lineage>
        <taxon>Eukaryota</taxon>
        <taxon>Fungi</taxon>
        <taxon>Dikarya</taxon>
        <taxon>Ascomycota</taxon>
        <taxon>Pezizomycotina</taxon>
        <taxon>Dothideomycetes</taxon>
        <taxon>Dothideomycetidae</taxon>
        <taxon>Mycosphaerellales</taxon>
        <taxon>Mycosphaerellaceae</taxon>
        <taxon>Septoria</taxon>
    </lineage>
</organism>
<protein>
    <recommendedName>
        <fullName evidence="4">Allergen</fullName>
    </recommendedName>
</protein>
<feature type="region of interest" description="Disordered" evidence="1">
    <location>
        <begin position="1"/>
        <end position="78"/>
    </location>
</feature>
<dbReference type="Proteomes" id="UP001056384">
    <property type="component" value="Chromosome 3"/>
</dbReference>
<dbReference type="AlphaFoldDB" id="A0A9Q9ASU5"/>
<proteinExistence type="predicted"/>
<dbReference type="PANTHER" id="PTHR38703">
    <property type="entry name" value="CHROMOSOME 8, WHOLE GENOME SHOTGUN SEQUENCE"/>
    <property type="match status" value="1"/>
</dbReference>
<accession>A0A9Q9ASU5</accession>
<dbReference type="EMBL" id="CP099420">
    <property type="protein sequence ID" value="USW51387.1"/>
    <property type="molecule type" value="Genomic_DNA"/>
</dbReference>
<evidence type="ECO:0000313" key="2">
    <source>
        <dbReference type="EMBL" id="USW51387.1"/>
    </source>
</evidence>
<dbReference type="PANTHER" id="PTHR38703:SF1">
    <property type="entry name" value="ALLERGEN"/>
    <property type="match status" value="1"/>
</dbReference>
<keyword evidence="3" id="KW-1185">Reference proteome</keyword>
<feature type="compositionally biased region" description="Basic and acidic residues" evidence="1">
    <location>
        <begin position="64"/>
        <end position="78"/>
    </location>
</feature>
<evidence type="ECO:0000313" key="3">
    <source>
        <dbReference type="Proteomes" id="UP001056384"/>
    </source>
</evidence>
<evidence type="ECO:0000256" key="1">
    <source>
        <dbReference type="SAM" id="MobiDB-lite"/>
    </source>
</evidence>
<reference evidence="2" key="1">
    <citation type="submission" date="2022-06" db="EMBL/GenBank/DDBJ databases">
        <title>Complete genome sequences of two strains of the flax pathogen Septoria linicola.</title>
        <authorList>
            <person name="Lapalu N."/>
            <person name="Simon A."/>
            <person name="Demenou B."/>
            <person name="Paumier D."/>
            <person name="Guillot M.-P."/>
            <person name="Gout L."/>
            <person name="Valade R."/>
        </authorList>
    </citation>
    <scope>NUCLEOTIDE SEQUENCE</scope>
    <source>
        <strain evidence="2">SE15195</strain>
    </source>
</reference>
<feature type="region of interest" description="Disordered" evidence="1">
    <location>
        <begin position="183"/>
        <end position="203"/>
    </location>
</feature>
<dbReference type="OrthoDB" id="2118965at2759"/>
<gene>
    <name evidence="2" type="ORF">Slin15195_G047060</name>
</gene>